<dbReference type="Proteomes" id="UP000005801">
    <property type="component" value="Unassembled WGS sequence"/>
</dbReference>
<dbReference type="AlphaFoldDB" id="A6GH19"/>
<gene>
    <name evidence="2" type="ORF">PPSIR1_31118</name>
</gene>
<feature type="transmembrane region" description="Helical" evidence="1">
    <location>
        <begin position="38"/>
        <end position="56"/>
    </location>
</feature>
<dbReference type="RefSeq" id="WP_006976007.1">
    <property type="nucleotide sequence ID" value="NZ_ABCS01000113.1"/>
</dbReference>
<evidence type="ECO:0000313" key="3">
    <source>
        <dbReference type="Proteomes" id="UP000005801"/>
    </source>
</evidence>
<keyword evidence="1" id="KW-0472">Membrane</keyword>
<keyword evidence="1" id="KW-1133">Transmembrane helix</keyword>
<reference evidence="2 3" key="1">
    <citation type="submission" date="2007-06" db="EMBL/GenBank/DDBJ databases">
        <authorList>
            <person name="Shimkets L."/>
            <person name="Ferriera S."/>
            <person name="Johnson J."/>
            <person name="Kravitz S."/>
            <person name="Beeson K."/>
            <person name="Sutton G."/>
            <person name="Rogers Y.-H."/>
            <person name="Friedman R."/>
            <person name="Frazier M."/>
            <person name="Venter J.C."/>
        </authorList>
    </citation>
    <scope>NUCLEOTIDE SEQUENCE [LARGE SCALE GENOMIC DNA]</scope>
    <source>
        <strain evidence="2 3">SIR-1</strain>
    </source>
</reference>
<dbReference type="STRING" id="391625.PPSIR1_31118"/>
<name>A6GH19_9BACT</name>
<protein>
    <submittedName>
        <fullName evidence="2">Uncharacterized protein</fullName>
    </submittedName>
</protein>
<keyword evidence="1" id="KW-0812">Transmembrane</keyword>
<evidence type="ECO:0000313" key="2">
    <source>
        <dbReference type="EMBL" id="EDM74851.1"/>
    </source>
</evidence>
<accession>A6GH19</accession>
<dbReference type="EMBL" id="ABCS01000113">
    <property type="protein sequence ID" value="EDM74851.1"/>
    <property type="molecule type" value="Genomic_DNA"/>
</dbReference>
<evidence type="ECO:0000256" key="1">
    <source>
        <dbReference type="SAM" id="Phobius"/>
    </source>
</evidence>
<comment type="caution">
    <text evidence="2">The sequence shown here is derived from an EMBL/GenBank/DDBJ whole genome shotgun (WGS) entry which is preliminary data.</text>
</comment>
<keyword evidence="3" id="KW-1185">Reference proteome</keyword>
<sequence length="67" mass="7435">MVRAAVVYFALATAALVAPVHTWLGDHIEPRVAGLPWSLVWVLLIILANFVVLALLHRARVVDHRES</sequence>
<proteinExistence type="predicted"/>
<organism evidence="2 3">
    <name type="scientific">Plesiocystis pacifica SIR-1</name>
    <dbReference type="NCBI Taxonomy" id="391625"/>
    <lineage>
        <taxon>Bacteria</taxon>
        <taxon>Pseudomonadati</taxon>
        <taxon>Myxococcota</taxon>
        <taxon>Polyangia</taxon>
        <taxon>Nannocystales</taxon>
        <taxon>Nannocystaceae</taxon>
        <taxon>Plesiocystis</taxon>
    </lineage>
</organism>